<feature type="domain" description="GGDEF" evidence="3">
    <location>
        <begin position="255"/>
        <end position="385"/>
    </location>
</feature>
<dbReference type="RefSeq" id="WP_301143566.1">
    <property type="nucleotide sequence ID" value="NZ_JAUHQA010000001.1"/>
</dbReference>
<feature type="transmembrane region" description="Helical" evidence="2">
    <location>
        <begin position="190"/>
        <end position="214"/>
    </location>
</feature>
<dbReference type="SUPFAM" id="SSF55073">
    <property type="entry name" value="Nucleotide cyclase"/>
    <property type="match status" value="1"/>
</dbReference>
<sequence>MRIALGGVSLTVLVLFYLGVYRPTRSSFSGWWSVSLLCAGSSTTLLLLNDSALQVVANPVSTVLSVVGVTCVWFATRSLRRRRLPLWVLAVSPALILIPSLLQNPGDNIWAGNGALFTYMGAMFAAGSLEVWLAWHARRSRTDYEPNGEAVVALLVSAIASSALGAFYLLRSVLYFVVGPDSPTFETIVGTGPTTGMLLISLVAVTFSVSAVGWDQQTQELRTRAMQDDLTGLLGRTEFRLQAERAFDDARTTGVLALLVMADLDHFKAVNDAHGHAAGDRALLTFAATVKDSLEPGELAGRLGGEEFGLVLLDVDSAGAVARLEAMSSAFAARSDAHDFDLPTVSYGIAGLADGDSAAEIFERADIALYRAKADGRDRAVAYTPEFGQDPGFGMRRRATDQPRVIESDAPTRRG</sequence>
<reference evidence="4" key="1">
    <citation type="submission" date="2023-06" db="EMBL/GenBank/DDBJ databases">
        <title>Egi l300058.</title>
        <authorList>
            <person name="Gao L."/>
            <person name="Fang B.-Z."/>
            <person name="Li W.-J."/>
        </authorList>
    </citation>
    <scope>NUCLEOTIDE SEQUENCE</scope>
    <source>
        <strain evidence="4">EGI L300058</strain>
    </source>
</reference>
<dbReference type="NCBIfam" id="TIGR00254">
    <property type="entry name" value="GGDEF"/>
    <property type="match status" value="1"/>
</dbReference>
<evidence type="ECO:0000313" key="4">
    <source>
        <dbReference type="EMBL" id="MDN4481814.1"/>
    </source>
</evidence>
<feature type="compositionally biased region" description="Basic and acidic residues" evidence="1">
    <location>
        <begin position="398"/>
        <end position="415"/>
    </location>
</feature>
<evidence type="ECO:0000256" key="2">
    <source>
        <dbReference type="SAM" id="Phobius"/>
    </source>
</evidence>
<keyword evidence="4" id="KW-0548">Nucleotidyltransferase</keyword>
<dbReference type="PROSITE" id="PS50887">
    <property type="entry name" value="GGDEF"/>
    <property type="match status" value="1"/>
</dbReference>
<feature type="transmembrane region" description="Helical" evidence="2">
    <location>
        <begin position="6"/>
        <end position="24"/>
    </location>
</feature>
<feature type="transmembrane region" description="Helical" evidence="2">
    <location>
        <begin position="147"/>
        <end position="170"/>
    </location>
</feature>
<dbReference type="PANTHER" id="PTHR45138:SF9">
    <property type="entry name" value="DIGUANYLATE CYCLASE DGCM-RELATED"/>
    <property type="match status" value="1"/>
</dbReference>
<dbReference type="Pfam" id="PF00990">
    <property type="entry name" value="GGDEF"/>
    <property type="match status" value="1"/>
</dbReference>
<organism evidence="4 5">
    <name type="scientific">Demequina muriae</name>
    <dbReference type="NCBI Taxonomy" id="3051664"/>
    <lineage>
        <taxon>Bacteria</taxon>
        <taxon>Bacillati</taxon>
        <taxon>Actinomycetota</taxon>
        <taxon>Actinomycetes</taxon>
        <taxon>Micrococcales</taxon>
        <taxon>Demequinaceae</taxon>
        <taxon>Demequina</taxon>
    </lineage>
</organism>
<accession>A0ABT8GK51</accession>
<dbReference type="Gene3D" id="3.30.70.270">
    <property type="match status" value="1"/>
</dbReference>
<evidence type="ECO:0000313" key="5">
    <source>
        <dbReference type="Proteomes" id="UP001172708"/>
    </source>
</evidence>
<name>A0ABT8GK51_9MICO</name>
<feature type="region of interest" description="Disordered" evidence="1">
    <location>
        <begin position="391"/>
        <end position="415"/>
    </location>
</feature>
<dbReference type="InterPro" id="IPR000160">
    <property type="entry name" value="GGDEF_dom"/>
</dbReference>
<keyword evidence="2" id="KW-1133">Transmembrane helix</keyword>
<gene>
    <name evidence="4" type="ORF">QQX02_12865</name>
</gene>
<feature type="transmembrane region" description="Helical" evidence="2">
    <location>
        <begin position="114"/>
        <end position="135"/>
    </location>
</feature>
<dbReference type="SMART" id="SM00267">
    <property type="entry name" value="GGDEF"/>
    <property type="match status" value="1"/>
</dbReference>
<feature type="transmembrane region" description="Helical" evidence="2">
    <location>
        <begin position="31"/>
        <end position="49"/>
    </location>
</feature>
<dbReference type="CDD" id="cd01949">
    <property type="entry name" value="GGDEF"/>
    <property type="match status" value="1"/>
</dbReference>
<keyword evidence="5" id="KW-1185">Reference proteome</keyword>
<dbReference type="InterPro" id="IPR050469">
    <property type="entry name" value="Diguanylate_Cyclase"/>
</dbReference>
<dbReference type="GO" id="GO:0052621">
    <property type="term" value="F:diguanylate cyclase activity"/>
    <property type="evidence" value="ECO:0007669"/>
    <property type="project" value="UniProtKB-EC"/>
</dbReference>
<evidence type="ECO:0000259" key="3">
    <source>
        <dbReference type="PROSITE" id="PS50887"/>
    </source>
</evidence>
<keyword evidence="4" id="KW-0808">Transferase</keyword>
<feature type="transmembrane region" description="Helical" evidence="2">
    <location>
        <begin position="84"/>
        <end position="102"/>
    </location>
</feature>
<comment type="caution">
    <text evidence="4">The sequence shown here is derived from an EMBL/GenBank/DDBJ whole genome shotgun (WGS) entry which is preliminary data.</text>
</comment>
<evidence type="ECO:0000256" key="1">
    <source>
        <dbReference type="SAM" id="MobiDB-lite"/>
    </source>
</evidence>
<dbReference type="InterPro" id="IPR043128">
    <property type="entry name" value="Rev_trsase/Diguanyl_cyclase"/>
</dbReference>
<dbReference type="InterPro" id="IPR029787">
    <property type="entry name" value="Nucleotide_cyclase"/>
</dbReference>
<dbReference type="Proteomes" id="UP001172708">
    <property type="component" value="Unassembled WGS sequence"/>
</dbReference>
<proteinExistence type="predicted"/>
<dbReference type="EMBL" id="JAUHQA010000001">
    <property type="protein sequence ID" value="MDN4481814.1"/>
    <property type="molecule type" value="Genomic_DNA"/>
</dbReference>
<keyword evidence="2" id="KW-0472">Membrane</keyword>
<dbReference type="EC" id="2.7.7.65" evidence="4"/>
<keyword evidence="2" id="KW-0812">Transmembrane</keyword>
<protein>
    <submittedName>
        <fullName evidence="4">GGDEF domain-containing protein</fullName>
        <ecNumber evidence="4">2.7.7.65</ecNumber>
    </submittedName>
</protein>
<dbReference type="PANTHER" id="PTHR45138">
    <property type="entry name" value="REGULATORY COMPONENTS OF SENSORY TRANSDUCTION SYSTEM"/>
    <property type="match status" value="1"/>
</dbReference>
<feature type="transmembrane region" description="Helical" evidence="2">
    <location>
        <begin position="55"/>
        <end position="75"/>
    </location>
</feature>